<evidence type="ECO:0000313" key="2">
    <source>
        <dbReference type="EMBL" id="GIH24832.1"/>
    </source>
</evidence>
<dbReference type="EMBL" id="BOOA01000022">
    <property type="protein sequence ID" value="GIH24832.1"/>
    <property type="molecule type" value="Genomic_DNA"/>
</dbReference>
<dbReference type="Proteomes" id="UP000640052">
    <property type="component" value="Unassembled WGS sequence"/>
</dbReference>
<feature type="compositionally biased region" description="Polar residues" evidence="1">
    <location>
        <begin position="1"/>
        <end position="15"/>
    </location>
</feature>
<evidence type="ECO:0000256" key="1">
    <source>
        <dbReference type="SAM" id="MobiDB-lite"/>
    </source>
</evidence>
<comment type="caution">
    <text evidence="2">The sequence shown here is derived from an EMBL/GenBank/DDBJ whole genome shotgun (WGS) entry which is preliminary data.</text>
</comment>
<accession>A0A919Q9J0</accession>
<name>A0A919Q9J0_9ACTN</name>
<organism evidence="2 3">
    <name type="scientific">Acrocarpospora phusangensis</name>
    <dbReference type="NCBI Taxonomy" id="1070424"/>
    <lineage>
        <taxon>Bacteria</taxon>
        <taxon>Bacillati</taxon>
        <taxon>Actinomycetota</taxon>
        <taxon>Actinomycetes</taxon>
        <taxon>Streptosporangiales</taxon>
        <taxon>Streptosporangiaceae</taxon>
        <taxon>Acrocarpospora</taxon>
    </lineage>
</organism>
<gene>
    <name evidence="2" type="ORF">Aph01nite_31420</name>
</gene>
<sequence length="69" mass="7037">MEASSTLSGKSNEPTVTAAGAEPPELAGGADGVAWLSGSDPPPHADKANTAATAVRMRRFIKDPFTIGR</sequence>
<proteinExistence type="predicted"/>
<reference evidence="2" key="1">
    <citation type="submission" date="2021-01" db="EMBL/GenBank/DDBJ databases">
        <title>Whole genome shotgun sequence of Acrocarpospora phusangensis NBRC 108782.</title>
        <authorList>
            <person name="Komaki H."/>
            <person name="Tamura T."/>
        </authorList>
    </citation>
    <scope>NUCLEOTIDE SEQUENCE</scope>
    <source>
        <strain evidence="2">NBRC 108782</strain>
    </source>
</reference>
<keyword evidence="3" id="KW-1185">Reference proteome</keyword>
<feature type="region of interest" description="Disordered" evidence="1">
    <location>
        <begin position="1"/>
        <end position="50"/>
    </location>
</feature>
<dbReference type="AlphaFoldDB" id="A0A919Q9J0"/>
<protein>
    <submittedName>
        <fullName evidence="2">Uncharacterized protein</fullName>
    </submittedName>
</protein>
<evidence type="ECO:0000313" key="3">
    <source>
        <dbReference type="Proteomes" id="UP000640052"/>
    </source>
</evidence>
<feature type="compositionally biased region" description="Low complexity" evidence="1">
    <location>
        <begin position="18"/>
        <end position="28"/>
    </location>
</feature>